<dbReference type="GO" id="GO:0005886">
    <property type="term" value="C:plasma membrane"/>
    <property type="evidence" value="ECO:0007669"/>
    <property type="project" value="UniProtKB-SubCell"/>
</dbReference>
<dbReference type="NCBIfam" id="TIGR00813">
    <property type="entry name" value="sss"/>
    <property type="match status" value="1"/>
</dbReference>
<keyword evidence="6 15" id="KW-1133">Transmembrane helix</keyword>
<keyword evidence="7" id="KW-0915">Sodium</keyword>
<evidence type="ECO:0000256" key="12">
    <source>
        <dbReference type="ARBA" id="ARBA00036099"/>
    </source>
</evidence>
<keyword evidence="11" id="KW-0739">Sodium transport</keyword>
<feature type="transmembrane region" description="Helical" evidence="15">
    <location>
        <begin position="336"/>
        <end position="361"/>
    </location>
</feature>
<evidence type="ECO:0000256" key="9">
    <source>
        <dbReference type="ARBA" id="ARBA00023136"/>
    </source>
</evidence>
<feature type="transmembrane region" description="Helical" evidence="15">
    <location>
        <begin position="50"/>
        <end position="68"/>
    </location>
</feature>
<dbReference type="Proteomes" id="UP000801492">
    <property type="component" value="Unassembled WGS sequence"/>
</dbReference>
<dbReference type="PANTHER" id="PTHR42985:SF21">
    <property type="entry name" value="SODIUM-DEPENDENT MULTIVITAMIN TRANSPORTER-LIKE PROTEIN"/>
    <property type="match status" value="1"/>
</dbReference>
<evidence type="ECO:0000256" key="3">
    <source>
        <dbReference type="ARBA" id="ARBA00022448"/>
    </source>
</evidence>
<evidence type="ECO:0000256" key="2">
    <source>
        <dbReference type="ARBA" id="ARBA00006434"/>
    </source>
</evidence>
<feature type="transmembrane region" description="Helical" evidence="15">
    <location>
        <begin position="158"/>
        <end position="178"/>
    </location>
</feature>
<evidence type="ECO:0000313" key="16">
    <source>
        <dbReference type="EMBL" id="KAF2892444.1"/>
    </source>
</evidence>
<evidence type="ECO:0000256" key="15">
    <source>
        <dbReference type="SAM" id="Phobius"/>
    </source>
</evidence>
<dbReference type="InterPro" id="IPR001734">
    <property type="entry name" value="Na/solute_symporter"/>
</dbReference>
<evidence type="ECO:0000256" key="11">
    <source>
        <dbReference type="ARBA" id="ARBA00023201"/>
    </source>
</evidence>
<feature type="transmembrane region" description="Helical" evidence="15">
    <location>
        <begin position="234"/>
        <end position="254"/>
    </location>
</feature>
<dbReference type="PROSITE" id="PS00456">
    <property type="entry name" value="NA_SOLUT_SYMP_1"/>
    <property type="match status" value="1"/>
</dbReference>
<dbReference type="InterPro" id="IPR038377">
    <property type="entry name" value="Na/Glc_symporter_sf"/>
</dbReference>
<evidence type="ECO:0000256" key="6">
    <source>
        <dbReference type="ARBA" id="ARBA00022989"/>
    </source>
</evidence>
<evidence type="ECO:0000256" key="4">
    <source>
        <dbReference type="ARBA" id="ARBA00022475"/>
    </source>
</evidence>
<feature type="transmembrane region" description="Helical" evidence="15">
    <location>
        <begin position="406"/>
        <end position="431"/>
    </location>
</feature>
<keyword evidence="4" id="KW-1003">Cell membrane</keyword>
<evidence type="ECO:0000256" key="8">
    <source>
        <dbReference type="ARBA" id="ARBA00023065"/>
    </source>
</evidence>
<dbReference type="InterPro" id="IPR051163">
    <property type="entry name" value="Sodium:Solute_Symporter_SSF"/>
</dbReference>
<proteinExistence type="inferred from homology"/>
<evidence type="ECO:0000313" key="17">
    <source>
        <dbReference type="Proteomes" id="UP000801492"/>
    </source>
</evidence>
<keyword evidence="5 15" id="KW-0812">Transmembrane</keyword>
<protein>
    <recommendedName>
        <fullName evidence="18">Sodium-coupled monocarboxylate transporter 1</fullName>
    </recommendedName>
</protein>
<feature type="transmembrane region" description="Helical" evidence="15">
    <location>
        <begin position="381"/>
        <end position="400"/>
    </location>
</feature>
<dbReference type="CDD" id="cd11492">
    <property type="entry name" value="SLC5sbd_NIS-SMVT"/>
    <property type="match status" value="1"/>
</dbReference>
<name>A0A8K0CTV9_IGNLU</name>
<feature type="transmembrane region" description="Helical" evidence="15">
    <location>
        <begin position="190"/>
        <end position="214"/>
    </location>
</feature>
<feature type="transmembrane region" description="Helical" evidence="15">
    <location>
        <begin position="80"/>
        <end position="104"/>
    </location>
</feature>
<keyword evidence="8" id="KW-0406">Ion transport</keyword>
<comment type="catalytic activity">
    <reaction evidence="12">
        <text>iodide(out) + 2 Na(+)(out) = iodide(in) + 2 Na(+)(in)</text>
        <dbReference type="Rhea" id="RHEA:71207"/>
        <dbReference type="ChEBI" id="CHEBI:16382"/>
        <dbReference type="ChEBI" id="CHEBI:29101"/>
    </reaction>
</comment>
<dbReference type="Gene3D" id="1.20.1730.10">
    <property type="entry name" value="Sodium/glucose cotransporter"/>
    <property type="match status" value="1"/>
</dbReference>
<organism evidence="16 17">
    <name type="scientific">Ignelater luminosus</name>
    <name type="common">Cucubano</name>
    <name type="synonym">Pyrophorus luminosus</name>
    <dbReference type="NCBI Taxonomy" id="2038154"/>
    <lineage>
        <taxon>Eukaryota</taxon>
        <taxon>Metazoa</taxon>
        <taxon>Ecdysozoa</taxon>
        <taxon>Arthropoda</taxon>
        <taxon>Hexapoda</taxon>
        <taxon>Insecta</taxon>
        <taxon>Pterygota</taxon>
        <taxon>Neoptera</taxon>
        <taxon>Endopterygota</taxon>
        <taxon>Coleoptera</taxon>
        <taxon>Polyphaga</taxon>
        <taxon>Elateriformia</taxon>
        <taxon>Elateroidea</taxon>
        <taxon>Elateridae</taxon>
        <taxon>Agrypninae</taxon>
        <taxon>Pyrophorini</taxon>
        <taxon>Ignelater</taxon>
    </lineage>
</organism>
<feature type="region of interest" description="Disordered" evidence="14">
    <location>
        <begin position="573"/>
        <end position="594"/>
    </location>
</feature>
<feature type="compositionally biased region" description="Basic and acidic residues" evidence="14">
    <location>
        <begin position="575"/>
        <end position="584"/>
    </location>
</feature>
<feature type="transmembrane region" description="Helical" evidence="15">
    <location>
        <begin position="275"/>
        <end position="299"/>
    </location>
</feature>
<dbReference type="GO" id="GO:0015293">
    <property type="term" value="F:symporter activity"/>
    <property type="evidence" value="ECO:0007669"/>
    <property type="project" value="TreeGrafter"/>
</dbReference>
<dbReference type="GO" id="GO:0098660">
    <property type="term" value="P:inorganic ion transmembrane transport"/>
    <property type="evidence" value="ECO:0007669"/>
    <property type="project" value="UniProtKB-ARBA"/>
</dbReference>
<keyword evidence="9 15" id="KW-0472">Membrane</keyword>
<dbReference type="GO" id="GO:0006814">
    <property type="term" value="P:sodium ion transport"/>
    <property type="evidence" value="ECO:0007669"/>
    <property type="project" value="UniProtKB-KW"/>
</dbReference>
<keyword evidence="3" id="KW-0813">Transport</keyword>
<dbReference type="Pfam" id="PF00474">
    <property type="entry name" value="SSF"/>
    <property type="match status" value="1"/>
</dbReference>
<evidence type="ECO:0000256" key="1">
    <source>
        <dbReference type="ARBA" id="ARBA00004651"/>
    </source>
</evidence>
<accession>A0A8K0CTV9</accession>
<gene>
    <name evidence="16" type="ORF">ILUMI_13729</name>
</gene>
<feature type="transmembrane region" description="Helical" evidence="15">
    <location>
        <begin position="12"/>
        <end position="30"/>
    </location>
</feature>
<dbReference type="AlphaFoldDB" id="A0A8K0CTV9"/>
<sequence length="594" mass="65705">MNFLNLSWVDYILFILMFSLSLAVGIYYGYFSKQQRTAADYLLGGKEMKVFPVAMSLVASNLSGLSLLSMPAEIYLHGTLFMLITISPIIMGFAVNFIYLPVFWKLQVTSIFEYFEIRFHKSIRAIASCLFTVNNIVFLPVVIYAPSLAFNQVTGFNLHLIAVVMSLLCIFYTTIGGLKAVVWADTLQLSVTLCTLSFVFVMGTISVGGLGSIWERAEQGDRIEFFNFNPDPTVRNTFWTVIIGSTFGWISFVGTSPATAQRFLAVPSLSDARKVLVIFIVLTQITNIICCFSGLIIYAKYYDCDPISVGHMRKADQILPYYVLDVANQIPGLSGLFAAGLFSTALSTLSTYLNSLSGIVYNDFIKSHLPVNTAENRASTFMKIITAVIGLLSVGMIFIIDKLGTLIELMGTLIGATLGPILGAFTMGMLFPFANKKGALAGVLLSLSFMTVIVIKYQINIWNGNIKYPTKPLYTYGCNETLQQANQTIIPESVNPSDEVFWLYRISIHYYVVIGTVLSLIVGLPVSWFTETKDAATLVDPDTISPFVHRCLSESVLSAKGKSLQKELQTLASNDIKEDSKENTKYSNEQKPLT</sequence>
<evidence type="ECO:0000256" key="13">
    <source>
        <dbReference type="RuleBase" id="RU362091"/>
    </source>
</evidence>
<evidence type="ECO:0000256" key="14">
    <source>
        <dbReference type="SAM" id="MobiDB-lite"/>
    </source>
</evidence>
<comment type="similarity">
    <text evidence="2 13">Belongs to the sodium:solute symporter (SSF) (TC 2.A.21) family.</text>
</comment>
<feature type="compositionally biased region" description="Polar residues" evidence="14">
    <location>
        <begin position="585"/>
        <end position="594"/>
    </location>
</feature>
<comment type="caution">
    <text evidence="16">The sequence shown here is derived from an EMBL/GenBank/DDBJ whole genome shotgun (WGS) entry which is preliminary data.</text>
</comment>
<reference evidence="16" key="1">
    <citation type="submission" date="2019-08" db="EMBL/GenBank/DDBJ databases">
        <title>The genome of the North American firefly Photinus pyralis.</title>
        <authorList>
            <consortium name="Photinus pyralis genome working group"/>
            <person name="Fallon T.R."/>
            <person name="Sander Lower S.E."/>
            <person name="Weng J.-K."/>
        </authorList>
    </citation>
    <scope>NUCLEOTIDE SEQUENCE</scope>
    <source>
        <strain evidence="16">TRF0915ILg1</strain>
        <tissue evidence="16">Whole body</tissue>
    </source>
</reference>
<evidence type="ECO:0000256" key="5">
    <source>
        <dbReference type="ARBA" id="ARBA00022692"/>
    </source>
</evidence>
<evidence type="ECO:0008006" key="18">
    <source>
        <dbReference type="Google" id="ProtNLM"/>
    </source>
</evidence>
<keyword evidence="10" id="KW-0325">Glycoprotein</keyword>
<feature type="transmembrane region" description="Helical" evidence="15">
    <location>
        <begin position="125"/>
        <end position="146"/>
    </location>
</feature>
<comment type="subcellular location">
    <subcellularLocation>
        <location evidence="1">Cell membrane</location>
        <topology evidence="1">Multi-pass membrane protein</topology>
    </subcellularLocation>
</comment>
<feature type="transmembrane region" description="Helical" evidence="15">
    <location>
        <begin position="508"/>
        <end position="529"/>
    </location>
</feature>
<keyword evidence="17" id="KW-1185">Reference proteome</keyword>
<evidence type="ECO:0000256" key="7">
    <source>
        <dbReference type="ARBA" id="ARBA00023053"/>
    </source>
</evidence>
<dbReference type="PANTHER" id="PTHR42985">
    <property type="entry name" value="SODIUM-COUPLED MONOCARBOXYLATE TRANSPORTER"/>
    <property type="match status" value="1"/>
</dbReference>
<dbReference type="InterPro" id="IPR018212">
    <property type="entry name" value="Na/solute_symporter_CS"/>
</dbReference>
<dbReference type="EMBL" id="VTPC01008730">
    <property type="protein sequence ID" value="KAF2892444.1"/>
    <property type="molecule type" value="Genomic_DNA"/>
</dbReference>
<evidence type="ECO:0000256" key="10">
    <source>
        <dbReference type="ARBA" id="ARBA00023180"/>
    </source>
</evidence>
<feature type="transmembrane region" description="Helical" evidence="15">
    <location>
        <begin position="438"/>
        <end position="459"/>
    </location>
</feature>
<dbReference type="PROSITE" id="PS50283">
    <property type="entry name" value="NA_SOLUT_SYMP_3"/>
    <property type="match status" value="1"/>
</dbReference>
<dbReference type="OrthoDB" id="6132759at2759"/>
<dbReference type="GO" id="GO:0015075">
    <property type="term" value="F:monoatomic ion transmembrane transporter activity"/>
    <property type="evidence" value="ECO:0007669"/>
    <property type="project" value="UniProtKB-ARBA"/>
</dbReference>